<keyword evidence="4 6" id="KW-0472">Membrane</keyword>
<keyword evidence="3 6" id="KW-1133">Transmembrane helix</keyword>
<feature type="transmembrane region" description="Helical" evidence="6">
    <location>
        <begin position="142"/>
        <end position="160"/>
    </location>
</feature>
<gene>
    <name evidence="8" type="ORF">KDH_13720</name>
</gene>
<name>A0ABQ6FPT9_9CHLR</name>
<evidence type="ECO:0000259" key="7">
    <source>
        <dbReference type="Pfam" id="PF04932"/>
    </source>
</evidence>
<dbReference type="Pfam" id="PF04932">
    <property type="entry name" value="Wzy_C"/>
    <property type="match status" value="1"/>
</dbReference>
<feature type="transmembrane region" description="Helical" evidence="6">
    <location>
        <begin position="180"/>
        <end position="201"/>
    </location>
</feature>
<organism evidence="8 9">
    <name type="scientific">Dictyobacter halimunensis</name>
    <dbReference type="NCBI Taxonomy" id="3026934"/>
    <lineage>
        <taxon>Bacteria</taxon>
        <taxon>Bacillati</taxon>
        <taxon>Chloroflexota</taxon>
        <taxon>Ktedonobacteria</taxon>
        <taxon>Ktedonobacterales</taxon>
        <taxon>Dictyobacteraceae</taxon>
        <taxon>Dictyobacter</taxon>
    </lineage>
</organism>
<keyword evidence="2 6" id="KW-0812">Transmembrane</keyword>
<keyword evidence="9" id="KW-1185">Reference proteome</keyword>
<feature type="transmembrane region" description="Helical" evidence="6">
    <location>
        <begin position="367"/>
        <end position="387"/>
    </location>
</feature>
<dbReference type="PANTHER" id="PTHR37422:SF13">
    <property type="entry name" value="LIPOPOLYSACCHARIDE BIOSYNTHESIS PROTEIN PA4999-RELATED"/>
    <property type="match status" value="1"/>
</dbReference>
<feature type="domain" description="O-antigen ligase-related" evidence="7">
    <location>
        <begin position="218"/>
        <end position="344"/>
    </location>
</feature>
<evidence type="ECO:0000256" key="2">
    <source>
        <dbReference type="ARBA" id="ARBA00022692"/>
    </source>
</evidence>
<feature type="transmembrane region" description="Helical" evidence="6">
    <location>
        <begin position="233"/>
        <end position="248"/>
    </location>
</feature>
<dbReference type="InterPro" id="IPR007016">
    <property type="entry name" value="O-antigen_ligase-rel_domated"/>
</dbReference>
<dbReference type="Proteomes" id="UP001344906">
    <property type="component" value="Unassembled WGS sequence"/>
</dbReference>
<evidence type="ECO:0000256" key="1">
    <source>
        <dbReference type="ARBA" id="ARBA00004141"/>
    </source>
</evidence>
<feature type="transmembrane region" description="Helical" evidence="6">
    <location>
        <begin position="110"/>
        <end position="130"/>
    </location>
</feature>
<accession>A0ABQ6FPT9</accession>
<proteinExistence type="predicted"/>
<feature type="transmembrane region" description="Helical" evidence="6">
    <location>
        <begin position="210"/>
        <end position="227"/>
    </location>
</feature>
<feature type="transmembrane region" description="Helical" evidence="6">
    <location>
        <begin position="12"/>
        <end position="32"/>
    </location>
</feature>
<feature type="region of interest" description="Disordered" evidence="5">
    <location>
        <begin position="430"/>
        <end position="450"/>
    </location>
</feature>
<evidence type="ECO:0000313" key="9">
    <source>
        <dbReference type="Proteomes" id="UP001344906"/>
    </source>
</evidence>
<reference evidence="8 9" key="1">
    <citation type="submission" date="2023-02" db="EMBL/GenBank/DDBJ databases">
        <title>Dictyobacter halimunensis sp. nov., a new member of the class Ktedonobacteria from forest soil in a geothermal area.</title>
        <authorList>
            <person name="Rachmania M.K."/>
            <person name="Ningsih F."/>
            <person name="Sakai Y."/>
            <person name="Yabe S."/>
            <person name="Yokota A."/>
            <person name="Sjamsuridzal W."/>
        </authorList>
    </citation>
    <scope>NUCLEOTIDE SEQUENCE [LARGE SCALE GENOMIC DNA]</scope>
    <source>
        <strain evidence="8 9">S3.2.2.5</strain>
    </source>
</reference>
<evidence type="ECO:0000256" key="5">
    <source>
        <dbReference type="SAM" id="MobiDB-lite"/>
    </source>
</evidence>
<evidence type="ECO:0000313" key="8">
    <source>
        <dbReference type="EMBL" id="GLV54525.1"/>
    </source>
</evidence>
<feature type="transmembrane region" description="Helical" evidence="6">
    <location>
        <begin position="69"/>
        <end position="90"/>
    </location>
</feature>
<protein>
    <recommendedName>
        <fullName evidence="7">O-antigen ligase-related domain-containing protein</fullName>
    </recommendedName>
</protein>
<evidence type="ECO:0000256" key="3">
    <source>
        <dbReference type="ARBA" id="ARBA00022989"/>
    </source>
</evidence>
<feature type="transmembrane region" description="Helical" evidence="6">
    <location>
        <begin position="335"/>
        <end position="355"/>
    </location>
</feature>
<feature type="transmembrane region" description="Helical" evidence="6">
    <location>
        <begin position="38"/>
        <end position="57"/>
    </location>
</feature>
<dbReference type="EMBL" id="BSRI01000001">
    <property type="protein sequence ID" value="GLV54525.1"/>
    <property type="molecule type" value="Genomic_DNA"/>
</dbReference>
<dbReference type="RefSeq" id="WP_338248183.1">
    <property type="nucleotide sequence ID" value="NZ_BSRI01000001.1"/>
</dbReference>
<dbReference type="InterPro" id="IPR051533">
    <property type="entry name" value="WaaL-like"/>
</dbReference>
<evidence type="ECO:0000256" key="4">
    <source>
        <dbReference type="ARBA" id="ARBA00023136"/>
    </source>
</evidence>
<feature type="transmembrane region" description="Helical" evidence="6">
    <location>
        <begin position="255"/>
        <end position="276"/>
    </location>
</feature>
<evidence type="ECO:0000256" key="6">
    <source>
        <dbReference type="SAM" id="Phobius"/>
    </source>
</evidence>
<comment type="caution">
    <text evidence="8">The sequence shown here is derived from an EMBL/GenBank/DDBJ whole genome shotgun (WGS) entry which is preliminary data.</text>
</comment>
<comment type="subcellular location">
    <subcellularLocation>
        <location evidence="1">Membrane</location>
        <topology evidence="1">Multi-pass membrane protein</topology>
    </subcellularLocation>
</comment>
<dbReference type="PANTHER" id="PTHR37422">
    <property type="entry name" value="TEICHURONIC ACID BIOSYNTHESIS PROTEIN TUAE"/>
    <property type="match status" value="1"/>
</dbReference>
<sequence>MRIYKNGQLHRWLVPLYLLIAAPSITCPLTTAGLPFRLLVGNILFMVVVAIGLLRGLRARTRTGPPSLPPHILLPLMLLILQGLVSIIYARLNPALYTADTLHHLDNAWTLHNIAEMLLLLGLPMALIVLPQFVQHVHDVRRIVTACTALGLFYALIVVWTAPSEHYVHLMIPTVRQLSLFSRVTGISGTQLIFFVCIAFGQALYARRRVAACYWWLATLILILATALSLERTAWITLCVSAMIMLGLRHKNIGVLPLIVALLLPFLLPIILHMLIPNQSNTADDQSRWWEALNIWQRHPWLGVGAGNYQFAARLYGMDARGGAHNQFLELLAEMGLQGVLCLLWMIIAIGYISLQRFMRAVSAAGKAIALSYLGYYIALLILSFSGNTFLPSLGEIHGTADQVLASYHWLLLGIVLALPRWEIAGTHPALPKPLPDPQKQLQTEREPST</sequence>